<evidence type="ECO:0000313" key="2">
    <source>
        <dbReference type="Proteomes" id="UP001050808"/>
    </source>
</evidence>
<evidence type="ECO:0000313" key="1">
    <source>
        <dbReference type="EMBL" id="GHI42550.1"/>
    </source>
</evidence>
<name>A0ABQ3QZ44_9ACTN</name>
<dbReference type="Proteomes" id="UP001050808">
    <property type="component" value="Unassembled WGS sequence"/>
</dbReference>
<accession>A0ABQ3QZ44</accession>
<proteinExistence type="predicted"/>
<dbReference type="RefSeq" id="WP_189970681.1">
    <property type="nucleotide sequence ID" value="NZ_BMUA01000038.1"/>
</dbReference>
<dbReference type="InterPro" id="IPR049975">
    <property type="entry name" value="SAV_915-like_dom"/>
</dbReference>
<dbReference type="NCBIfam" id="NF042914">
    <property type="entry name" value="SAV915_dom"/>
    <property type="match status" value="1"/>
</dbReference>
<sequence>MGEKPVSRLLGLVGDVPAQGAQQGVPPYHTPVFIPAHPRYPGGGAAPHVDYELFKGPSGPPVPVAFTGLRGLVEALGPAQPWVAVSLGPFAEAMQRAGLPKVRLDPVIDPGGRRWRAEDLERAYGGQEGTR</sequence>
<protein>
    <submittedName>
        <fullName evidence="1">Uncharacterized protein</fullName>
    </submittedName>
</protein>
<keyword evidence="2" id="KW-1185">Reference proteome</keyword>
<reference evidence="1" key="1">
    <citation type="submission" date="2024-05" db="EMBL/GenBank/DDBJ databases">
        <title>Whole genome shotgun sequence of Streptomyces violascens NBRC 12920.</title>
        <authorList>
            <person name="Komaki H."/>
            <person name="Tamura T."/>
        </authorList>
    </citation>
    <scope>NUCLEOTIDE SEQUENCE</scope>
    <source>
        <strain evidence="1">NBRC 12920</strain>
    </source>
</reference>
<comment type="caution">
    <text evidence="1">The sequence shown here is derived from an EMBL/GenBank/DDBJ whole genome shotgun (WGS) entry which is preliminary data.</text>
</comment>
<gene>
    <name evidence="1" type="ORF">Sviol_69580</name>
</gene>
<organism evidence="1 2">
    <name type="scientific">Streptomyces violascens</name>
    <dbReference type="NCBI Taxonomy" id="67381"/>
    <lineage>
        <taxon>Bacteria</taxon>
        <taxon>Bacillati</taxon>
        <taxon>Actinomycetota</taxon>
        <taxon>Actinomycetes</taxon>
        <taxon>Kitasatosporales</taxon>
        <taxon>Streptomycetaceae</taxon>
        <taxon>Streptomyces</taxon>
    </lineage>
</organism>
<dbReference type="EMBL" id="BNDY01000017">
    <property type="protein sequence ID" value="GHI42550.1"/>
    <property type="molecule type" value="Genomic_DNA"/>
</dbReference>